<comment type="similarity">
    <text evidence="7">Belongs to the binding-protein-dependent transport system permease family.</text>
</comment>
<name>A0A8B2P193_9HYPH</name>
<evidence type="ECO:0000256" key="5">
    <source>
        <dbReference type="ARBA" id="ARBA00022989"/>
    </source>
</evidence>
<feature type="transmembrane region" description="Helical" evidence="7">
    <location>
        <begin position="170"/>
        <end position="188"/>
    </location>
</feature>
<evidence type="ECO:0000256" key="3">
    <source>
        <dbReference type="ARBA" id="ARBA00022475"/>
    </source>
</evidence>
<dbReference type="EMBL" id="QHHQ01000001">
    <property type="protein sequence ID" value="RAI03926.1"/>
    <property type="molecule type" value="Genomic_DNA"/>
</dbReference>
<dbReference type="PANTHER" id="PTHR30151">
    <property type="entry name" value="ALKANE SULFONATE ABC TRANSPORTER-RELATED, MEMBRANE SUBUNIT"/>
    <property type="match status" value="1"/>
</dbReference>
<evidence type="ECO:0000256" key="7">
    <source>
        <dbReference type="RuleBase" id="RU363032"/>
    </source>
</evidence>
<evidence type="ECO:0000256" key="6">
    <source>
        <dbReference type="ARBA" id="ARBA00023136"/>
    </source>
</evidence>
<dbReference type="InterPro" id="IPR035906">
    <property type="entry name" value="MetI-like_sf"/>
</dbReference>
<comment type="caution">
    <text evidence="10">The sequence shown here is derived from an EMBL/GenBank/DDBJ whole genome shotgun (WGS) entry which is preliminary data.</text>
</comment>
<feature type="transmembrane region" description="Helical" evidence="7">
    <location>
        <begin position="105"/>
        <end position="131"/>
    </location>
</feature>
<dbReference type="GO" id="GO:0005886">
    <property type="term" value="C:plasma membrane"/>
    <property type="evidence" value="ECO:0007669"/>
    <property type="project" value="UniProtKB-SubCell"/>
</dbReference>
<evidence type="ECO:0000256" key="8">
    <source>
        <dbReference type="SAM" id="MobiDB-lite"/>
    </source>
</evidence>
<dbReference type="AlphaFoldDB" id="A0A8B2P193"/>
<dbReference type="OrthoDB" id="9786495at2"/>
<dbReference type="GO" id="GO:0055085">
    <property type="term" value="P:transmembrane transport"/>
    <property type="evidence" value="ECO:0007669"/>
    <property type="project" value="InterPro"/>
</dbReference>
<dbReference type="InterPro" id="IPR000515">
    <property type="entry name" value="MetI-like"/>
</dbReference>
<evidence type="ECO:0000313" key="11">
    <source>
        <dbReference type="Proteomes" id="UP000249590"/>
    </source>
</evidence>
<feature type="domain" description="ABC transmembrane type-1" evidence="9">
    <location>
        <begin position="100"/>
        <end position="284"/>
    </location>
</feature>
<dbReference type="Gene3D" id="1.10.3720.10">
    <property type="entry name" value="MetI-like"/>
    <property type="match status" value="1"/>
</dbReference>
<keyword evidence="11" id="KW-1185">Reference proteome</keyword>
<feature type="region of interest" description="Disordered" evidence="8">
    <location>
        <begin position="1"/>
        <end position="47"/>
    </location>
</feature>
<dbReference type="SUPFAM" id="SSF161098">
    <property type="entry name" value="MetI-like"/>
    <property type="match status" value="1"/>
</dbReference>
<feature type="transmembrane region" description="Helical" evidence="7">
    <location>
        <begin position="54"/>
        <end position="76"/>
    </location>
</feature>
<keyword evidence="4 7" id="KW-0812">Transmembrane</keyword>
<dbReference type="PANTHER" id="PTHR30151:SF20">
    <property type="entry name" value="ABC TRANSPORTER PERMEASE PROTEIN HI_0355-RELATED"/>
    <property type="match status" value="1"/>
</dbReference>
<evidence type="ECO:0000313" key="10">
    <source>
        <dbReference type="EMBL" id="RAI03926.1"/>
    </source>
</evidence>
<evidence type="ECO:0000256" key="2">
    <source>
        <dbReference type="ARBA" id="ARBA00022448"/>
    </source>
</evidence>
<dbReference type="PROSITE" id="PS50928">
    <property type="entry name" value="ABC_TM1"/>
    <property type="match status" value="1"/>
</dbReference>
<evidence type="ECO:0000256" key="1">
    <source>
        <dbReference type="ARBA" id="ARBA00004651"/>
    </source>
</evidence>
<evidence type="ECO:0000259" key="9">
    <source>
        <dbReference type="PROSITE" id="PS50928"/>
    </source>
</evidence>
<feature type="compositionally biased region" description="Low complexity" evidence="8">
    <location>
        <begin position="7"/>
        <end position="22"/>
    </location>
</feature>
<reference evidence="10 11" key="1">
    <citation type="submission" date="2018-05" db="EMBL/GenBank/DDBJ databases">
        <title>Acuticoccus sediminis sp. nov., isolated from deep-sea sediment of Indian Ocean.</title>
        <authorList>
            <person name="Liu X."/>
            <person name="Lai Q."/>
            <person name="Du Y."/>
            <person name="Sun F."/>
            <person name="Zhang X."/>
            <person name="Wang S."/>
            <person name="Shao Z."/>
        </authorList>
    </citation>
    <scope>NUCLEOTIDE SEQUENCE [LARGE SCALE GENOMIC DNA]</scope>
    <source>
        <strain evidence="10 11">PTG4-2</strain>
    </source>
</reference>
<gene>
    <name evidence="10" type="ORF">DLJ53_05505</name>
</gene>
<sequence length="297" mass="30859">MVRRLTPARAIAPAPERAGAPGTDSAPHSDGGAHRRPDDPVPGVTRRRRTAGTVALRVATTLALLLALWWGLVALLEPPRYVFPGPADVWDSYVRQWPMLLRNTAITAAEIAIGLAVGLAAGAATALTVAATPLARRLVLPVVVATQALPVFAIAPLLVVWLGYGMASKIAMAGLIIYFPVATAYAEAMARVDPRLIDLARIAGASRWQLLWRIRAPGGLPGLAAGAKVAATVAPIGAVVGEWVGASAGLGFVMVNANARSQTGTVFAALGLLALLALATRALADALIDRLLWRPDA</sequence>
<dbReference type="Pfam" id="PF00528">
    <property type="entry name" value="BPD_transp_1"/>
    <property type="match status" value="1"/>
</dbReference>
<keyword evidence="3" id="KW-1003">Cell membrane</keyword>
<feature type="transmembrane region" description="Helical" evidence="7">
    <location>
        <begin position="264"/>
        <end position="284"/>
    </location>
</feature>
<evidence type="ECO:0000256" key="4">
    <source>
        <dbReference type="ARBA" id="ARBA00022692"/>
    </source>
</evidence>
<dbReference type="CDD" id="cd06261">
    <property type="entry name" value="TM_PBP2"/>
    <property type="match status" value="1"/>
</dbReference>
<proteinExistence type="inferred from homology"/>
<accession>A0A8B2P193</accession>
<keyword evidence="2 7" id="KW-0813">Transport</keyword>
<keyword evidence="5 7" id="KW-1133">Transmembrane helix</keyword>
<dbReference type="Proteomes" id="UP000249590">
    <property type="component" value="Unassembled WGS sequence"/>
</dbReference>
<keyword evidence="6 7" id="KW-0472">Membrane</keyword>
<organism evidence="10 11">
    <name type="scientific">Acuticoccus sediminis</name>
    <dbReference type="NCBI Taxonomy" id="2184697"/>
    <lineage>
        <taxon>Bacteria</taxon>
        <taxon>Pseudomonadati</taxon>
        <taxon>Pseudomonadota</taxon>
        <taxon>Alphaproteobacteria</taxon>
        <taxon>Hyphomicrobiales</taxon>
        <taxon>Amorphaceae</taxon>
        <taxon>Acuticoccus</taxon>
    </lineage>
</organism>
<feature type="transmembrane region" description="Helical" evidence="7">
    <location>
        <begin position="138"/>
        <end position="164"/>
    </location>
</feature>
<protein>
    <submittedName>
        <fullName evidence="10">ABC transporter permease</fullName>
    </submittedName>
</protein>
<comment type="subcellular location">
    <subcellularLocation>
        <location evidence="1 7">Cell membrane</location>
        <topology evidence="1 7">Multi-pass membrane protein</topology>
    </subcellularLocation>
</comment>